<dbReference type="Proteomes" id="UP001597116">
    <property type="component" value="Unassembled WGS sequence"/>
</dbReference>
<proteinExistence type="predicted"/>
<dbReference type="RefSeq" id="WP_265991006.1">
    <property type="nucleotide sequence ID" value="NZ_CP110973.1"/>
</dbReference>
<feature type="domain" description="Ubiquitin Mut7-C" evidence="2">
    <location>
        <begin position="6"/>
        <end position="81"/>
    </location>
</feature>
<evidence type="ECO:0000313" key="4">
    <source>
        <dbReference type="Proteomes" id="UP001597116"/>
    </source>
</evidence>
<dbReference type="PANTHER" id="PTHR39081:SF1">
    <property type="entry name" value="MUT7-C RNASE DOMAIN-CONTAINING PROTEIN"/>
    <property type="match status" value="1"/>
</dbReference>
<accession>A0ABW3Q7B1</accession>
<evidence type="ECO:0000259" key="1">
    <source>
        <dbReference type="Pfam" id="PF01927"/>
    </source>
</evidence>
<comment type="caution">
    <text evidence="3">The sequence shown here is derived from an EMBL/GenBank/DDBJ whole genome shotgun (WGS) entry which is preliminary data.</text>
</comment>
<organism evidence="3 4">
    <name type="scientific">Larkinella insperata</name>
    <dbReference type="NCBI Taxonomy" id="332158"/>
    <lineage>
        <taxon>Bacteria</taxon>
        <taxon>Pseudomonadati</taxon>
        <taxon>Bacteroidota</taxon>
        <taxon>Cytophagia</taxon>
        <taxon>Cytophagales</taxon>
        <taxon>Spirosomataceae</taxon>
        <taxon>Larkinella</taxon>
    </lineage>
</organism>
<reference evidence="4" key="1">
    <citation type="journal article" date="2019" name="Int. J. Syst. Evol. Microbiol.">
        <title>The Global Catalogue of Microorganisms (GCM) 10K type strain sequencing project: providing services to taxonomists for standard genome sequencing and annotation.</title>
        <authorList>
            <consortium name="The Broad Institute Genomics Platform"/>
            <consortium name="The Broad Institute Genome Sequencing Center for Infectious Disease"/>
            <person name="Wu L."/>
            <person name="Ma J."/>
        </authorList>
    </citation>
    <scope>NUCLEOTIDE SEQUENCE [LARGE SCALE GENOMIC DNA]</scope>
    <source>
        <strain evidence="4">CCUG 55608</strain>
    </source>
</reference>
<evidence type="ECO:0000259" key="2">
    <source>
        <dbReference type="Pfam" id="PF14451"/>
    </source>
</evidence>
<dbReference type="InterPro" id="IPR027798">
    <property type="entry name" value="Ub_Mut7C"/>
</dbReference>
<feature type="domain" description="Mut7-C RNAse" evidence="1">
    <location>
        <begin position="102"/>
        <end position="244"/>
    </location>
</feature>
<keyword evidence="4" id="KW-1185">Reference proteome</keyword>
<gene>
    <name evidence="3" type="ORF">ACFQ4C_18540</name>
</gene>
<dbReference type="PANTHER" id="PTHR39081">
    <property type="entry name" value="MUT7-C DOMAIN-CONTAINING PROTEIN"/>
    <property type="match status" value="1"/>
</dbReference>
<dbReference type="InterPro" id="IPR002782">
    <property type="entry name" value="Mut7-C_RNAse_dom"/>
</dbReference>
<sequence length="263" mass="29998">MMPAMYKATFRFYGSLNDFLPADRKQTAFEGSFLHRMSVKDTIELFGVPHPEVGLLLVNGQSVDFSVGVEAGDFVSVYPATFNILEVSSLSRVLPKPLSELRFVLDCHLGKLAGYLRMLGFDTLYRNDYADPELARVSASENRVLLTRDRGLLMRNSVEYGYFVRHTQPRQQLHEIADRFGLDKHLKPFQRCMNCNGLLQPVAKETVFDQLPPLVQAFQQTFFQCPTCGKIYWEGTHFRRMQELVHSIFGTQGRAEMAQKGDS</sequence>
<name>A0ABW3Q7B1_9BACT</name>
<protein>
    <submittedName>
        <fullName evidence="3">Mut7-C RNAse domain-containing protein</fullName>
    </submittedName>
</protein>
<dbReference type="Pfam" id="PF14451">
    <property type="entry name" value="Ub-Mut7C"/>
    <property type="match status" value="1"/>
</dbReference>
<dbReference type="Pfam" id="PF01927">
    <property type="entry name" value="Mut7-C"/>
    <property type="match status" value="1"/>
</dbReference>
<dbReference type="EMBL" id="JBHTLP010000011">
    <property type="protein sequence ID" value="MFD1143132.1"/>
    <property type="molecule type" value="Genomic_DNA"/>
</dbReference>
<evidence type="ECO:0000313" key="3">
    <source>
        <dbReference type="EMBL" id="MFD1143132.1"/>
    </source>
</evidence>